<dbReference type="EMBL" id="JAVYJV010000012">
    <property type="protein sequence ID" value="KAK4357729.1"/>
    <property type="molecule type" value="Genomic_DNA"/>
</dbReference>
<dbReference type="Proteomes" id="UP001291623">
    <property type="component" value="Unassembled WGS sequence"/>
</dbReference>
<accession>A0AAE1VDP4</accession>
<keyword evidence="3" id="KW-1185">Reference proteome</keyword>
<comment type="caution">
    <text evidence="2">The sequence shown here is derived from an EMBL/GenBank/DDBJ whole genome shotgun (WGS) entry which is preliminary data.</text>
</comment>
<protein>
    <submittedName>
        <fullName evidence="2">Uncharacterized protein</fullName>
    </submittedName>
</protein>
<proteinExistence type="predicted"/>
<reference evidence="2" key="1">
    <citation type="submission" date="2023-12" db="EMBL/GenBank/DDBJ databases">
        <title>Genome assembly of Anisodus tanguticus.</title>
        <authorList>
            <person name="Wang Y.-J."/>
        </authorList>
    </citation>
    <scope>NUCLEOTIDE SEQUENCE</scope>
    <source>
        <strain evidence="2">KB-2021</strain>
        <tissue evidence="2">Leaf</tissue>
    </source>
</reference>
<organism evidence="2 3">
    <name type="scientific">Anisodus tanguticus</name>
    <dbReference type="NCBI Taxonomy" id="243964"/>
    <lineage>
        <taxon>Eukaryota</taxon>
        <taxon>Viridiplantae</taxon>
        <taxon>Streptophyta</taxon>
        <taxon>Embryophyta</taxon>
        <taxon>Tracheophyta</taxon>
        <taxon>Spermatophyta</taxon>
        <taxon>Magnoliopsida</taxon>
        <taxon>eudicotyledons</taxon>
        <taxon>Gunneridae</taxon>
        <taxon>Pentapetalae</taxon>
        <taxon>asterids</taxon>
        <taxon>lamiids</taxon>
        <taxon>Solanales</taxon>
        <taxon>Solanaceae</taxon>
        <taxon>Solanoideae</taxon>
        <taxon>Hyoscyameae</taxon>
        <taxon>Anisodus</taxon>
    </lineage>
</organism>
<gene>
    <name evidence="2" type="ORF">RND71_023339</name>
</gene>
<sequence length="99" mass="11052">MGHSGQIPTTAAPLGLSSRNNNSEVVERTLARLRLSQEGHCQSNDPFIQNYDDALSPRYAPIFCHVTPQSEFYPSDDPYYTPSSMVVMQAMVIEAFNIE</sequence>
<evidence type="ECO:0000256" key="1">
    <source>
        <dbReference type="SAM" id="MobiDB-lite"/>
    </source>
</evidence>
<evidence type="ECO:0000313" key="3">
    <source>
        <dbReference type="Proteomes" id="UP001291623"/>
    </source>
</evidence>
<name>A0AAE1VDP4_9SOLA</name>
<dbReference type="AlphaFoldDB" id="A0AAE1VDP4"/>
<evidence type="ECO:0000313" key="2">
    <source>
        <dbReference type="EMBL" id="KAK4357729.1"/>
    </source>
</evidence>
<feature type="region of interest" description="Disordered" evidence="1">
    <location>
        <begin position="1"/>
        <end position="21"/>
    </location>
</feature>